<feature type="transmembrane region" description="Helical" evidence="1">
    <location>
        <begin position="12"/>
        <end position="35"/>
    </location>
</feature>
<accession>A0ABU2MAR0</accession>
<gene>
    <name evidence="2" type="ORF">RM479_12540</name>
</gene>
<name>A0ABU2MAR0_9ACTN</name>
<comment type="caution">
    <text evidence="2">The sequence shown here is derived from an EMBL/GenBank/DDBJ whole genome shotgun (WGS) entry which is preliminary data.</text>
</comment>
<evidence type="ECO:0000313" key="2">
    <source>
        <dbReference type="EMBL" id="MDT0329240.1"/>
    </source>
</evidence>
<keyword evidence="1" id="KW-0812">Transmembrane</keyword>
<keyword evidence="1" id="KW-1133">Transmembrane helix</keyword>
<evidence type="ECO:0000256" key="1">
    <source>
        <dbReference type="SAM" id="Phobius"/>
    </source>
</evidence>
<proteinExistence type="predicted"/>
<reference evidence="3" key="1">
    <citation type="submission" date="2023-07" db="EMBL/GenBank/DDBJ databases">
        <title>30 novel species of actinomycetes from the DSMZ collection.</title>
        <authorList>
            <person name="Nouioui I."/>
        </authorList>
    </citation>
    <scope>NUCLEOTIDE SEQUENCE [LARGE SCALE GENOMIC DNA]</scope>
    <source>
        <strain evidence="3">DSM 44743</strain>
    </source>
</reference>
<dbReference type="EMBL" id="JAVREP010000007">
    <property type="protein sequence ID" value="MDT0329240.1"/>
    <property type="molecule type" value="Genomic_DNA"/>
</dbReference>
<protein>
    <submittedName>
        <fullName evidence="2">Uncharacterized protein</fullName>
    </submittedName>
</protein>
<dbReference type="RefSeq" id="WP_311511902.1">
    <property type="nucleotide sequence ID" value="NZ_JAVREP010000007.1"/>
</dbReference>
<organism evidence="2 3">
    <name type="scientific">Nocardiopsis lambiniae</name>
    <dbReference type="NCBI Taxonomy" id="3075539"/>
    <lineage>
        <taxon>Bacteria</taxon>
        <taxon>Bacillati</taxon>
        <taxon>Actinomycetota</taxon>
        <taxon>Actinomycetes</taxon>
        <taxon>Streptosporangiales</taxon>
        <taxon>Nocardiopsidaceae</taxon>
        <taxon>Nocardiopsis</taxon>
    </lineage>
</organism>
<keyword evidence="1" id="KW-0472">Membrane</keyword>
<keyword evidence="3" id="KW-1185">Reference proteome</keyword>
<evidence type="ECO:0000313" key="3">
    <source>
        <dbReference type="Proteomes" id="UP001183390"/>
    </source>
</evidence>
<sequence>MTSVLAQWSDPTVLVALITGVTTATATITASAVTGGRAVKAERERARHALEAERDRFERERGLRSEEAHRALIGEAAASVLRFAMTGRWILHVRLMGPSGPGRESLADLMDRFPDDALAALTALERLRGVLPAEAAVFAEELVATVDRVFVRVTSERAETGSAELVKADLDRGLRRLLRSLSGPEEGSGSPSVP</sequence>
<dbReference type="Proteomes" id="UP001183390">
    <property type="component" value="Unassembled WGS sequence"/>
</dbReference>